<evidence type="ECO:0000256" key="1">
    <source>
        <dbReference type="SAM" id="Phobius"/>
    </source>
</evidence>
<reference evidence="2 3" key="1">
    <citation type="submission" date="2018-04" db="EMBL/GenBank/DDBJ databases">
        <title>Sphingobacterium cortibacter sp. nov.</title>
        <authorList>
            <person name="Li Y."/>
        </authorList>
    </citation>
    <scope>NUCLEOTIDE SEQUENCE [LARGE SCALE GENOMIC DNA]</scope>
    <source>
        <strain evidence="2 3">2c-3</strain>
    </source>
</reference>
<feature type="transmembrane region" description="Helical" evidence="1">
    <location>
        <begin position="111"/>
        <end position="138"/>
    </location>
</feature>
<proteinExistence type="predicted"/>
<dbReference type="Proteomes" id="UP000245627">
    <property type="component" value="Unassembled WGS sequence"/>
</dbReference>
<evidence type="ECO:0000313" key="3">
    <source>
        <dbReference type="Proteomes" id="UP000245627"/>
    </source>
</evidence>
<feature type="transmembrane region" description="Helical" evidence="1">
    <location>
        <begin position="64"/>
        <end position="84"/>
    </location>
</feature>
<dbReference type="EMBL" id="QDKG01000005">
    <property type="protein sequence ID" value="PVH24644.1"/>
    <property type="molecule type" value="Genomic_DNA"/>
</dbReference>
<keyword evidence="1" id="KW-1133">Transmembrane helix</keyword>
<keyword evidence="3" id="KW-1185">Reference proteome</keyword>
<feature type="transmembrane region" description="Helical" evidence="1">
    <location>
        <begin position="21"/>
        <end position="44"/>
    </location>
</feature>
<accession>A0A2T8HGV7</accession>
<gene>
    <name evidence="2" type="ORF">DC487_14050</name>
</gene>
<protein>
    <submittedName>
        <fullName evidence="2">Uncharacterized protein</fullName>
    </submittedName>
</protein>
<comment type="caution">
    <text evidence="2">The sequence shown here is derived from an EMBL/GenBank/DDBJ whole genome shotgun (WGS) entry which is preliminary data.</text>
</comment>
<evidence type="ECO:0000313" key="2">
    <source>
        <dbReference type="EMBL" id="PVH24644.1"/>
    </source>
</evidence>
<keyword evidence="1" id="KW-0472">Membrane</keyword>
<name>A0A2T8HGV7_9SPHI</name>
<organism evidence="2 3">
    <name type="scientific">Sphingobacterium corticibacter</name>
    <dbReference type="NCBI Taxonomy" id="2171749"/>
    <lineage>
        <taxon>Bacteria</taxon>
        <taxon>Pseudomonadati</taxon>
        <taxon>Bacteroidota</taxon>
        <taxon>Sphingobacteriia</taxon>
        <taxon>Sphingobacteriales</taxon>
        <taxon>Sphingobacteriaceae</taxon>
        <taxon>Sphingobacterium</taxon>
    </lineage>
</organism>
<sequence>MQNIYKIFYVAFSNFHTRKELPWFNATLLLTSCSASFTLGLLAVTGLFHSVRSIFTFPTMPEKLSTLFFVITLCGMYWFIYYYILFTKLKISKSDGSCPYYKFNPTRREKILTWAFLIILGCSSLILIGIDMIFIQFLSLNTMYHYLPLYISIFSKQGYV</sequence>
<dbReference type="PROSITE" id="PS51257">
    <property type="entry name" value="PROKAR_LIPOPROTEIN"/>
    <property type="match status" value="1"/>
</dbReference>
<dbReference type="AlphaFoldDB" id="A0A2T8HGV7"/>
<keyword evidence="1" id="KW-0812">Transmembrane</keyword>